<accession>A0A2N7NKS9</accession>
<dbReference type="RefSeq" id="WP_009846105.1">
    <property type="nucleotide sequence ID" value="NZ_MCYC01000001.1"/>
</dbReference>
<reference evidence="3" key="1">
    <citation type="submission" date="2016-07" db="EMBL/GenBank/DDBJ databases">
        <title>Nontailed viruses are major unrecognized killers of bacteria in the ocean.</title>
        <authorList>
            <person name="Kauffman K."/>
            <person name="Hussain F."/>
            <person name="Yang J."/>
            <person name="Arevalo P."/>
            <person name="Brown J."/>
            <person name="Cutler M."/>
            <person name="Kelly L."/>
            <person name="Polz M.F."/>
        </authorList>
    </citation>
    <scope>NUCLEOTIDE SEQUENCE [LARGE SCALE GENOMIC DNA]</scope>
    <source>
        <strain evidence="3">10N.222.48.A2</strain>
    </source>
</reference>
<dbReference type="AlphaFoldDB" id="A0A2N7NKS9"/>
<dbReference type="EMBL" id="MDBP01000034">
    <property type="protein sequence ID" value="PMP15667.1"/>
    <property type="molecule type" value="Genomic_DNA"/>
</dbReference>
<protein>
    <submittedName>
        <fullName evidence="1">Uncharacterized protein</fullName>
    </submittedName>
</protein>
<dbReference type="EMBL" id="SYVV01000026">
    <property type="protein sequence ID" value="TKG31387.1"/>
    <property type="molecule type" value="Genomic_DNA"/>
</dbReference>
<dbReference type="Proteomes" id="UP000235579">
    <property type="component" value="Unassembled WGS sequence"/>
</dbReference>
<organism evidence="1 3">
    <name type="scientific">Vibrio tasmaniensis</name>
    <dbReference type="NCBI Taxonomy" id="212663"/>
    <lineage>
        <taxon>Bacteria</taxon>
        <taxon>Pseudomonadati</taxon>
        <taxon>Pseudomonadota</taxon>
        <taxon>Gammaproteobacteria</taxon>
        <taxon>Vibrionales</taxon>
        <taxon>Vibrionaceae</taxon>
        <taxon>Vibrio</taxon>
    </lineage>
</organism>
<reference evidence="1" key="2">
    <citation type="submission" date="2016-07" db="EMBL/GenBank/DDBJ databases">
        <authorList>
            <person name="Wan K."/>
            <person name="Booth B."/>
            <person name="Spirohn K."/>
            <person name="Hao T."/>
            <person name="Hu Y."/>
            <person name="Calderwood M."/>
            <person name="Hill D."/>
            <person name="Mohr S."/>
            <person name="Vidal M."/>
            <person name="Celniker S."/>
            <person name="Perrimon N."/>
        </authorList>
    </citation>
    <scope>NUCLEOTIDE SEQUENCE</scope>
    <source>
        <strain evidence="1">10N.222.48.A2</strain>
    </source>
</reference>
<evidence type="ECO:0000313" key="1">
    <source>
        <dbReference type="EMBL" id="PMP15667.1"/>
    </source>
</evidence>
<reference evidence="2 4" key="4">
    <citation type="submission" date="2019-04" db="EMBL/GenBank/DDBJ databases">
        <title>A reverse ecology approach based on a biological definition of microbial populations.</title>
        <authorList>
            <person name="Arevalo P."/>
            <person name="Vaninsberghe D."/>
            <person name="Elsherbini J."/>
            <person name="Gore J."/>
            <person name="Polz M."/>
        </authorList>
    </citation>
    <scope>NUCLEOTIDE SEQUENCE [LARGE SCALE GENOMIC DNA]</scope>
    <source>
        <strain evidence="2 4">10N.222.45.A8</strain>
    </source>
</reference>
<comment type="caution">
    <text evidence="1">The sequence shown here is derived from an EMBL/GenBank/DDBJ whole genome shotgun (WGS) entry which is preliminary data.</text>
</comment>
<dbReference type="Proteomes" id="UP000308018">
    <property type="component" value="Unassembled WGS sequence"/>
</dbReference>
<sequence>MLLNEIVEVIELTDSDHLSEALEEFNLHNVVHSNHLPFLNIVYDNAKPHLLKKLCSIGFKGQIQCEKLISGDYIIFNADTYTPEQASSKFR</sequence>
<proteinExistence type="predicted"/>
<gene>
    <name evidence="1" type="ORF">BCS92_09135</name>
    <name evidence="2" type="ORF">FC057_14700</name>
</gene>
<reference evidence="1" key="3">
    <citation type="journal article" date="2018" name="Nature">
        <title>A major lineage of non-tailed dsDNA viruses as unrecognized killers of marine bacteria.</title>
        <authorList>
            <person name="Kauffman K.M."/>
            <person name="Hussain F.A."/>
            <person name="Yang J."/>
            <person name="Arevalo P."/>
            <person name="Brown J.M."/>
            <person name="Chang W.K."/>
            <person name="VanInsberghe D."/>
            <person name="Elsherbini J."/>
            <person name="Sharma R.S."/>
            <person name="Cutler M.B."/>
            <person name="Kelly L."/>
            <person name="Polz M.F."/>
        </authorList>
    </citation>
    <scope>NUCLEOTIDE SEQUENCE</scope>
    <source>
        <strain evidence="1">10N.222.48.A2</strain>
    </source>
</reference>
<evidence type="ECO:0000313" key="3">
    <source>
        <dbReference type="Proteomes" id="UP000235579"/>
    </source>
</evidence>
<evidence type="ECO:0000313" key="4">
    <source>
        <dbReference type="Proteomes" id="UP000308018"/>
    </source>
</evidence>
<evidence type="ECO:0000313" key="2">
    <source>
        <dbReference type="EMBL" id="TKG31387.1"/>
    </source>
</evidence>
<name>A0A2N7NKS9_9VIBR</name>